<evidence type="ECO:0000313" key="2">
    <source>
        <dbReference type="Proteomes" id="UP000324222"/>
    </source>
</evidence>
<dbReference type="Proteomes" id="UP000324222">
    <property type="component" value="Unassembled WGS sequence"/>
</dbReference>
<proteinExistence type="predicted"/>
<gene>
    <name evidence="1" type="ORF">E2C01_000122</name>
</gene>
<protein>
    <submittedName>
        <fullName evidence="1">Uncharacterized protein</fullName>
    </submittedName>
</protein>
<name>A0A5B7CE96_PORTR</name>
<sequence>MKQVLEFGLSYSSHMCRLRMDSTFILLQRRHPFPNSTVPVPLATTTAMMSITVLSSGDFGSEKSCASGPPVRRAGRIICPLSVSASIVRQKMWAYFGYLKCYGFKVIFSEINPVKKLRFSLRYHERSCCYEVVWAREHQW</sequence>
<keyword evidence="2" id="KW-1185">Reference proteome</keyword>
<dbReference type="OrthoDB" id="10006218at2759"/>
<comment type="caution">
    <text evidence="1">The sequence shown here is derived from an EMBL/GenBank/DDBJ whole genome shotgun (WGS) entry which is preliminary data.</text>
</comment>
<accession>A0A5B7CE96</accession>
<reference evidence="1 2" key="1">
    <citation type="submission" date="2019-05" db="EMBL/GenBank/DDBJ databases">
        <title>Another draft genome of Portunus trituberculatus and its Hox gene families provides insights of decapod evolution.</title>
        <authorList>
            <person name="Jeong J.-H."/>
            <person name="Song I."/>
            <person name="Kim S."/>
            <person name="Choi T."/>
            <person name="Kim D."/>
            <person name="Ryu S."/>
            <person name="Kim W."/>
        </authorList>
    </citation>
    <scope>NUCLEOTIDE SEQUENCE [LARGE SCALE GENOMIC DNA]</scope>
    <source>
        <tissue evidence="1">Muscle</tissue>
    </source>
</reference>
<evidence type="ECO:0000313" key="1">
    <source>
        <dbReference type="EMBL" id="MPC07558.1"/>
    </source>
</evidence>
<dbReference type="AlphaFoldDB" id="A0A5B7CE96"/>
<dbReference type="EMBL" id="VSRR010000003">
    <property type="protein sequence ID" value="MPC07558.1"/>
    <property type="molecule type" value="Genomic_DNA"/>
</dbReference>
<organism evidence="1 2">
    <name type="scientific">Portunus trituberculatus</name>
    <name type="common">Swimming crab</name>
    <name type="synonym">Neptunus trituberculatus</name>
    <dbReference type="NCBI Taxonomy" id="210409"/>
    <lineage>
        <taxon>Eukaryota</taxon>
        <taxon>Metazoa</taxon>
        <taxon>Ecdysozoa</taxon>
        <taxon>Arthropoda</taxon>
        <taxon>Crustacea</taxon>
        <taxon>Multicrustacea</taxon>
        <taxon>Malacostraca</taxon>
        <taxon>Eumalacostraca</taxon>
        <taxon>Eucarida</taxon>
        <taxon>Decapoda</taxon>
        <taxon>Pleocyemata</taxon>
        <taxon>Brachyura</taxon>
        <taxon>Eubrachyura</taxon>
        <taxon>Portunoidea</taxon>
        <taxon>Portunidae</taxon>
        <taxon>Portuninae</taxon>
        <taxon>Portunus</taxon>
    </lineage>
</organism>